<dbReference type="SMART" id="SM00406">
    <property type="entry name" value="IGv"/>
    <property type="match status" value="1"/>
</dbReference>
<feature type="transmembrane region" description="Helical" evidence="11">
    <location>
        <begin position="12"/>
        <end position="31"/>
    </location>
</feature>
<keyword evidence="14" id="KW-1185">Reference proteome</keyword>
<evidence type="ECO:0000256" key="7">
    <source>
        <dbReference type="ARBA" id="ARBA00023157"/>
    </source>
</evidence>
<evidence type="ECO:0000313" key="14">
    <source>
        <dbReference type="Proteomes" id="UP000261340"/>
    </source>
</evidence>
<dbReference type="SUPFAM" id="SSF48726">
    <property type="entry name" value="Immunoglobulin"/>
    <property type="match status" value="2"/>
</dbReference>
<evidence type="ECO:0000256" key="11">
    <source>
        <dbReference type="SAM" id="Phobius"/>
    </source>
</evidence>
<dbReference type="GO" id="GO:0006955">
    <property type="term" value="P:immune response"/>
    <property type="evidence" value="ECO:0007669"/>
    <property type="project" value="TreeGrafter"/>
</dbReference>
<dbReference type="InterPro" id="IPR036179">
    <property type="entry name" value="Ig-like_dom_sf"/>
</dbReference>
<dbReference type="AlphaFoldDB" id="A0A3Q0RLI0"/>
<keyword evidence="2" id="KW-1003">Cell membrane</keyword>
<dbReference type="InterPro" id="IPR007110">
    <property type="entry name" value="Ig-like_dom"/>
</dbReference>
<evidence type="ECO:0000256" key="10">
    <source>
        <dbReference type="ARBA" id="ARBA00023319"/>
    </source>
</evidence>
<dbReference type="InterPro" id="IPR051713">
    <property type="entry name" value="T-cell_Activation_Regulation"/>
</dbReference>
<dbReference type="Gene3D" id="2.60.40.10">
    <property type="entry name" value="Immunoglobulins"/>
    <property type="match status" value="2"/>
</dbReference>
<protein>
    <recommendedName>
        <fullName evidence="12">Ig-like domain-containing protein</fullName>
    </recommendedName>
</protein>
<keyword evidence="6 11" id="KW-0472">Membrane</keyword>
<dbReference type="GeneTree" id="ENSGT00940000163670"/>
<keyword evidence="10" id="KW-0393">Immunoglobulin domain</keyword>
<dbReference type="GO" id="GO:0042102">
    <property type="term" value="P:positive regulation of T cell proliferation"/>
    <property type="evidence" value="ECO:0007669"/>
    <property type="project" value="TreeGrafter"/>
</dbReference>
<keyword evidence="4" id="KW-0732">Signal</keyword>
<sequence length="261" mass="29495">CSTKKQCKRIIMVKFPVVLVFFLPNFLWTFIRGDVSCDFKQNCILPCRFQPNPELVLHWIQTPGNIQVHSFYHNQDQLGHQNKRFSGRTSLFEDQISSGNASLQLTGVEIEDEGTYKCYTSTIGGNNELFVKINVDGMKTHISTSQMFTWLAEKNISCSSEGIYPKPKLTWSTDPPASLNYNSAVQPNGQLFDITSSLTLSGSDIDLKYSCTVSTRKNTKRAILFKQSEYNCDVIMSLVSVLSLQTKENPKKMTTQNTMCP</sequence>
<keyword evidence="7" id="KW-1015">Disulfide bond</keyword>
<evidence type="ECO:0000256" key="9">
    <source>
        <dbReference type="ARBA" id="ARBA00023180"/>
    </source>
</evidence>
<organism evidence="13 14">
    <name type="scientific">Amphilophus citrinellus</name>
    <name type="common">Midas cichlid</name>
    <name type="synonym">Cichlasoma citrinellum</name>
    <dbReference type="NCBI Taxonomy" id="61819"/>
    <lineage>
        <taxon>Eukaryota</taxon>
        <taxon>Metazoa</taxon>
        <taxon>Chordata</taxon>
        <taxon>Craniata</taxon>
        <taxon>Vertebrata</taxon>
        <taxon>Euteleostomi</taxon>
        <taxon>Actinopterygii</taxon>
        <taxon>Neopterygii</taxon>
        <taxon>Teleostei</taxon>
        <taxon>Neoteleostei</taxon>
        <taxon>Acanthomorphata</taxon>
        <taxon>Ovalentaria</taxon>
        <taxon>Cichlomorphae</taxon>
        <taxon>Cichliformes</taxon>
        <taxon>Cichlidae</taxon>
        <taxon>New World cichlids</taxon>
        <taxon>Cichlasomatinae</taxon>
        <taxon>Heroini</taxon>
        <taxon>Amphilophus</taxon>
    </lineage>
</organism>
<keyword evidence="8" id="KW-0675">Receptor</keyword>
<accession>A0A3Q0RLI0</accession>
<keyword evidence="9" id="KW-0325">Glycoprotein</keyword>
<evidence type="ECO:0000256" key="5">
    <source>
        <dbReference type="ARBA" id="ARBA00022989"/>
    </source>
</evidence>
<reference evidence="13" key="2">
    <citation type="submission" date="2025-09" db="UniProtKB">
        <authorList>
            <consortium name="Ensembl"/>
        </authorList>
    </citation>
    <scope>IDENTIFICATION</scope>
</reference>
<dbReference type="InterPro" id="IPR013783">
    <property type="entry name" value="Ig-like_fold"/>
</dbReference>
<feature type="domain" description="Ig-like" evidence="12">
    <location>
        <begin position="156"/>
        <end position="224"/>
    </location>
</feature>
<dbReference type="Ensembl" id="ENSACIT00000011005.1">
    <property type="protein sequence ID" value="ENSACIP00000010698.1"/>
    <property type="gene ID" value="ENSACIG00000008369.1"/>
</dbReference>
<evidence type="ECO:0000259" key="12">
    <source>
        <dbReference type="PROSITE" id="PS50835"/>
    </source>
</evidence>
<dbReference type="GO" id="GO:0009897">
    <property type="term" value="C:external side of plasma membrane"/>
    <property type="evidence" value="ECO:0007669"/>
    <property type="project" value="TreeGrafter"/>
</dbReference>
<evidence type="ECO:0000256" key="4">
    <source>
        <dbReference type="ARBA" id="ARBA00022729"/>
    </source>
</evidence>
<dbReference type="PANTHER" id="PTHR25466:SF14">
    <property type="entry name" value="BUTYROPHILIN SUBFAMILY 2 MEMBER A2-LIKE-RELATED"/>
    <property type="match status" value="1"/>
</dbReference>
<evidence type="ECO:0000256" key="3">
    <source>
        <dbReference type="ARBA" id="ARBA00022692"/>
    </source>
</evidence>
<dbReference type="GO" id="GO:0071222">
    <property type="term" value="P:cellular response to lipopolysaccharide"/>
    <property type="evidence" value="ECO:0007669"/>
    <property type="project" value="TreeGrafter"/>
</dbReference>
<dbReference type="Proteomes" id="UP000261340">
    <property type="component" value="Unplaced"/>
</dbReference>
<feature type="domain" description="Ig-like" evidence="12">
    <location>
        <begin position="16"/>
        <end position="136"/>
    </location>
</feature>
<keyword evidence="5 11" id="KW-1133">Transmembrane helix</keyword>
<comment type="subcellular location">
    <subcellularLocation>
        <location evidence="1">Cell membrane</location>
        <topology evidence="1">Single-pass type I membrane protein</topology>
    </subcellularLocation>
</comment>
<evidence type="ECO:0000313" key="13">
    <source>
        <dbReference type="Ensembl" id="ENSACIP00000010698.1"/>
    </source>
</evidence>
<reference evidence="13" key="1">
    <citation type="submission" date="2025-08" db="UniProtKB">
        <authorList>
            <consortium name="Ensembl"/>
        </authorList>
    </citation>
    <scope>IDENTIFICATION</scope>
</reference>
<keyword evidence="3 11" id="KW-0812">Transmembrane</keyword>
<name>A0A3Q0RLI0_AMPCI</name>
<proteinExistence type="predicted"/>
<evidence type="ECO:0000256" key="6">
    <source>
        <dbReference type="ARBA" id="ARBA00023136"/>
    </source>
</evidence>
<dbReference type="GO" id="GO:0007166">
    <property type="term" value="P:cell surface receptor signaling pathway"/>
    <property type="evidence" value="ECO:0007669"/>
    <property type="project" value="TreeGrafter"/>
</dbReference>
<dbReference type="InterPro" id="IPR013106">
    <property type="entry name" value="Ig_V-set"/>
</dbReference>
<dbReference type="PANTHER" id="PTHR25466">
    <property type="entry name" value="T-LYMPHOCYTE ACTIVATION ANTIGEN"/>
    <property type="match status" value="1"/>
</dbReference>
<evidence type="ECO:0000256" key="2">
    <source>
        <dbReference type="ARBA" id="ARBA00022475"/>
    </source>
</evidence>
<dbReference type="PROSITE" id="PS50835">
    <property type="entry name" value="IG_LIKE"/>
    <property type="match status" value="2"/>
</dbReference>
<dbReference type="InterPro" id="IPR013162">
    <property type="entry name" value="CD80_C2-set"/>
</dbReference>
<dbReference type="GO" id="GO:0042130">
    <property type="term" value="P:negative regulation of T cell proliferation"/>
    <property type="evidence" value="ECO:0007669"/>
    <property type="project" value="TreeGrafter"/>
</dbReference>
<dbReference type="OMA" id="CICTEIR"/>
<dbReference type="Pfam" id="PF07686">
    <property type="entry name" value="V-set"/>
    <property type="match status" value="1"/>
</dbReference>
<dbReference type="GO" id="GO:0031295">
    <property type="term" value="P:T cell costimulation"/>
    <property type="evidence" value="ECO:0007669"/>
    <property type="project" value="TreeGrafter"/>
</dbReference>
<evidence type="ECO:0000256" key="1">
    <source>
        <dbReference type="ARBA" id="ARBA00004251"/>
    </source>
</evidence>
<dbReference type="STRING" id="61819.ENSACIP00000010698"/>
<evidence type="ECO:0000256" key="8">
    <source>
        <dbReference type="ARBA" id="ARBA00023170"/>
    </source>
</evidence>
<dbReference type="FunFam" id="2.60.40.10:FF:000142">
    <property type="entry name" value="V-set domain-containing T-cell activation inhibitor 1"/>
    <property type="match status" value="1"/>
</dbReference>
<dbReference type="Pfam" id="PF08205">
    <property type="entry name" value="C2-set_2"/>
    <property type="match status" value="1"/>
</dbReference>